<dbReference type="SUPFAM" id="SSF47031">
    <property type="entry name" value="Second domain of FERM"/>
    <property type="match status" value="1"/>
</dbReference>
<dbReference type="InterPro" id="IPR035963">
    <property type="entry name" value="FERM_2"/>
</dbReference>
<reference evidence="3 4" key="1">
    <citation type="journal article" date="2022" name="Gigascience">
        <title>A chromosome-level genome assembly and annotation of the desert horned lizard, Phrynosoma platyrhinos, provides insight into chromosomal rearrangements among reptiles.</title>
        <authorList>
            <person name="Koochekian N."/>
            <person name="Ascanio A."/>
            <person name="Farleigh K."/>
            <person name="Card D.C."/>
            <person name="Schield D.R."/>
            <person name="Castoe T.A."/>
            <person name="Jezkova T."/>
        </authorList>
    </citation>
    <scope>NUCLEOTIDE SEQUENCE [LARGE SCALE GENOMIC DNA]</scope>
    <source>
        <strain evidence="3">NK-2021</strain>
    </source>
</reference>
<feature type="compositionally biased region" description="Polar residues" evidence="1">
    <location>
        <begin position="507"/>
        <end position="536"/>
    </location>
</feature>
<dbReference type="SMART" id="SM00295">
    <property type="entry name" value="B41"/>
    <property type="match status" value="1"/>
</dbReference>
<dbReference type="SUPFAM" id="SSF54236">
    <property type="entry name" value="Ubiquitin-like"/>
    <property type="match status" value="1"/>
</dbReference>
<dbReference type="Gene3D" id="2.30.42.10">
    <property type="match status" value="1"/>
</dbReference>
<accession>A0ABQ7TFR2</accession>
<dbReference type="PANTHER" id="PTHR46221:SF2">
    <property type="entry name" value="FERM AND PDZ DOMAIN-CONTAINING PROTEIN 1"/>
    <property type="match status" value="1"/>
</dbReference>
<dbReference type="InterPro" id="IPR049385">
    <property type="entry name" value="FAK1-like_FERM_C"/>
</dbReference>
<dbReference type="Gene3D" id="3.10.20.90">
    <property type="entry name" value="Phosphatidylinositol 3-kinase Catalytic Subunit, Chain A, domain 1"/>
    <property type="match status" value="1"/>
</dbReference>
<dbReference type="Gene3D" id="1.20.80.10">
    <property type="match status" value="1"/>
</dbReference>
<dbReference type="Pfam" id="PF21989">
    <property type="entry name" value="RA_2"/>
    <property type="match status" value="1"/>
</dbReference>
<dbReference type="Proteomes" id="UP000826234">
    <property type="component" value="Unassembled WGS sequence"/>
</dbReference>
<dbReference type="InterPro" id="IPR011993">
    <property type="entry name" value="PH-like_dom_sf"/>
</dbReference>
<dbReference type="InterPro" id="IPR014352">
    <property type="entry name" value="FERM/acyl-CoA-bd_prot_sf"/>
</dbReference>
<evidence type="ECO:0000259" key="2">
    <source>
        <dbReference type="PROSITE" id="PS50106"/>
    </source>
</evidence>
<dbReference type="EMBL" id="JAIPUX010000439">
    <property type="protein sequence ID" value="KAH0628468.1"/>
    <property type="molecule type" value="Genomic_DNA"/>
</dbReference>
<evidence type="ECO:0000313" key="4">
    <source>
        <dbReference type="Proteomes" id="UP000826234"/>
    </source>
</evidence>
<keyword evidence="4" id="KW-1185">Reference proteome</keyword>
<gene>
    <name evidence="3" type="ORF">JD844_009681</name>
</gene>
<feature type="compositionally biased region" description="Basic and acidic residues" evidence="1">
    <location>
        <begin position="461"/>
        <end position="470"/>
    </location>
</feature>
<dbReference type="PROSITE" id="PS50106">
    <property type="entry name" value="PDZ"/>
    <property type="match status" value="1"/>
</dbReference>
<feature type="region of interest" description="Disordered" evidence="1">
    <location>
        <begin position="644"/>
        <end position="694"/>
    </location>
</feature>
<name>A0ABQ7TFR2_PHRPL</name>
<proteinExistence type="predicted"/>
<feature type="compositionally biased region" description="Basic and acidic residues" evidence="1">
    <location>
        <begin position="437"/>
        <end position="450"/>
    </location>
</feature>
<dbReference type="Gene3D" id="2.30.29.30">
    <property type="entry name" value="Pleckstrin-homology domain (PH domain)/Phosphotyrosine-binding domain (PTB)"/>
    <property type="match status" value="1"/>
</dbReference>
<dbReference type="InterPro" id="IPR019749">
    <property type="entry name" value="Band_41_domain"/>
</dbReference>
<dbReference type="SUPFAM" id="SSF50156">
    <property type="entry name" value="PDZ domain-like"/>
    <property type="match status" value="1"/>
</dbReference>
<dbReference type="PANTHER" id="PTHR46221">
    <property type="entry name" value="FERM AND PDZ DOMAIN-CONTAINING PROTEIN FAMILY MEMBER"/>
    <property type="match status" value="1"/>
</dbReference>
<feature type="region of interest" description="Disordered" evidence="1">
    <location>
        <begin position="1014"/>
        <end position="1036"/>
    </location>
</feature>
<dbReference type="SMART" id="SM00228">
    <property type="entry name" value="PDZ"/>
    <property type="match status" value="1"/>
</dbReference>
<dbReference type="SUPFAM" id="SSF50729">
    <property type="entry name" value="PH domain-like"/>
    <property type="match status" value="1"/>
</dbReference>
<dbReference type="Pfam" id="PF00595">
    <property type="entry name" value="PDZ"/>
    <property type="match status" value="1"/>
</dbReference>
<organism evidence="3 4">
    <name type="scientific">Phrynosoma platyrhinos</name>
    <name type="common">Desert horned lizard</name>
    <dbReference type="NCBI Taxonomy" id="52577"/>
    <lineage>
        <taxon>Eukaryota</taxon>
        <taxon>Metazoa</taxon>
        <taxon>Chordata</taxon>
        <taxon>Craniata</taxon>
        <taxon>Vertebrata</taxon>
        <taxon>Euteleostomi</taxon>
        <taxon>Lepidosauria</taxon>
        <taxon>Squamata</taxon>
        <taxon>Bifurcata</taxon>
        <taxon>Unidentata</taxon>
        <taxon>Episquamata</taxon>
        <taxon>Toxicofera</taxon>
        <taxon>Iguania</taxon>
        <taxon>Phrynosomatidae</taxon>
        <taxon>Phrynosomatinae</taxon>
        <taxon>Phrynosoma</taxon>
    </lineage>
</organism>
<dbReference type="CDD" id="cd13183">
    <property type="entry name" value="FERM_C_FRMPD1_FRMPD3_FRMPD4"/>
    <property type="match status" value="1"/>
</dbReference>
<protein>
    <recommendedName>
        <fullName evidence="2">PDZ domain-containing protein</fullName>
    </recommendedName>
</protein>
<feature type="compositionally biased region" description="Polar residues" evidence="1">
    <location>
        <begin position="644"/>
        <end position="661"/>
    </location>
</feature>
<evidence type="ECO:0000256" key="1">
    <source>
        <dbReference type="SAM" id="MobiDB-lite"/>
    </source>
</evidence>
<dbReference type="InterPro" id="IPR029071">
    <property type="entry name" value="Ubiquitin-like_domsf"/>
</dbReference>
<feature type="region of interest" description="Disordered" evidence="1">
    <location>
        <begin position="437"/>
        <end position="544"/>
    </location>
</feature>
<sequence length="1488" mass="166022">MCRARASVSDKPSDGTGQTAIRVKLTIEVQKDALLGHYGFEVSQNLPLLITSVTAGSTADGKLLPGDHILTINNEAVEDITGEEAAALLRESQDILQLAVLRCTSGGPKSSFLTAEKRARLKTNPVKVRFAEEVVVNGHAQGSSLLCMPNVLKVYLENGQTKAFKFETSTTVKDIILTLKEKLSIRSIEHFALVLEEQYNVLKMYLLHEDELIAQVVQRKESHNYRCLFRVCFIPKDPLHLLQQDPVAFEYLYLQVMWKDWGIENFISPTLLRNMRGKDIKKAISFHMKRNQLLLDPRQKHILSAAQVRLCYLQILGDLKLYGGKIFNATLMLQDRESCVTLLVGAKYGISQVVNNKLNIITMLAEFANISRLELTEESEKVSMVKIYLQDIKVLTLMLESNSAKDLACLISGYYRMFVDSSRSLFVWGEKKPQTHRFSAEEGYESRTCSDSEDSSEPDSSLDRFSDTHSPRLSSLGPQPAEDGEPKELKQEMTTLGDKGPGYCNGHDNTNDSLSEASDSVNSESQGLKTSGSSDSMEALEEDDLETCSSSRPEFLNFYTPTLQELTGNNKVLLEKDPEEGHRVAQDYFFSFLLPPNLSNPVPVQPEAEFRREYEINGSALASKLADNNIMEYYSLCANISPASSGEKNTQSNSPEGSSLNETEEDEGIHEGETQGFILDPPPGFGDAGSDDEFYDAPERITPIEKLAGCGDLTQQSIQDLSSSKTLYCDSSGENLSRQSRRTKYRHEKEPQHTNHLRKRRSFLQTNFTSHVTFPLVPPHSHENIDCTCYDGESLLPGRSCSPDAVSLQEPKCDSDLFETQPLVQLAGNTTASSSDVMDKEPGSLDMKSATDSGMHPFSAIHLQEGRECSDSLLSPFFTENSSLTSSYTPGHQSQCLSRSEIPVHLEDHNTSCKQKTDLIDTAGRLQEHGVASTEHHAVNESFGTEKALPETGVSYVLIEEIIHTTTKPPRSLNSLQGKQSSDQNFLSAEKVEKREELVLDPCKMKSTLCESRQKCGGSPLHNNTSRMPSEGFLSEDGKQLDFSNATELFSNNDGGSGAVTRLSWLAFSSMVNHAERCQQIDDKHQNSIDQSAPGVNQVSLKSYELTQVPHYLSLVTSPWNRCLYTEFISDQKLEKKDLTGDALNVDYKYKLPSSLTVPREENMEQRKTDSSDGLGYFSLDILCKSTGTSEESSISNQSFLCSNNLAKDAMASNNLGSPALMNDKELITPRPKMDRCSCQLTYASCFRGLDNETELEYAKPAPRGASDEPLTTPPSTRNLLSLDFNATRLNQKYNYINGNSKECKNSTWVPDSHIKALSCMKERMHATPFDFGHLLDNVVELQEILRQFWGNRTKHPRDKCSSHFSENKNILYVESQRLMSSCQKVIKTHRPSTEAHNAVQETFQNLLQLAEVCFQFTNCGLCNKKHKELTVNLKDVVCSYHQFVQAAKQACERDSPNLSMKLLVCQYTALTAALFCLVQQFRALSSV</sequence>
<evidence type="ECO:0000313" key="3">
    <source>
        <dbReference type="EMBL" id="KAH0628468.1"/>
    </source>
</evidence>
<dbReference type="InterPro" id="IPR036034">
    <property type="entry name" value="PDZ_sf"/>
</dbReference>
<dbReference type="InterPro" id="IPR041779">
    <property type="entry name" value="FRMPD1/3/4_FERM_C"/>
</dbReference>
<feature type="domain" description="PDZ" evidence="2">
    <location>
        <begin position="26"/>
        <end position="104"/>
    </location>
</feature>
<feature type="region of interest" description="Disordered" evidence="1">
    <location>
        <begin position="730"/>
        <end position="756"/>
    </location>
</feature>
<dbReference type="Pfam" id="PF21477">
    <property type="entry name" value="FERM_C_FAK1"/>
    <property type="match status" value="1"/>
</dbReference>
<comment type="caution">
    <text evidence="3">The sequence shown here is derived from an EMBL/GenBank/DDBJ whole genome shotgun (WGS) entry which is preliminary data.</text>
</comment>
<dbReference type="InterPro" id="IPR001478">
    <property type="entry name" value="PDZ"/>
</dbReference>